<dbReference type="EMBL" id="BDSP01000152">
    <property type="protein sequence ID" value="GAX20728.1"/>
    <property type="molecule type" value="Genomic_DNA"/>
</dbReference>
<sequence length="214" mass="23790">MKLVRKTSFLWALLCLRRGIAPPPPSLKIGSIDDDLTEFNVGEGNTDETDSLNVIHIRDTSGTLDGVSNNPTNTAGSKFYMFSILAPGCASQGDPVVQLDTSYDQDGHWTRSDSVELHLAVQAWERTVYDLHQNQSQFALCLQADIVILNSKLETVLLEQKKFEFVVTILLPTFDFDEPDLADNGQFVLQLPCVGNRRRKPRGFKVHSSVVVAL</sequence>
<dbReference type="InParanoid" id="A0A1Z5K433"/>
<organism evidence="2 3">
    <name type="scientific">Fistulifera solaris</name>
    <name type="common">Oleaginous diatom</name>
    <dbReference type="NCBI Taxonomy" id="1519565"/>
    <lineage>
        <taxon>Eukaryota</taxon>
        <taxon>Sar</taxon>
        <taxon>Stramenopiles</taxon>
        <taxon>Ochrophyta</taxon>
        <taxon>Bacillariophyta</taxon>
        <taxon>Bacillariophyceae</taxon>
        <taxon>Bacillariophycidae</taxon>
        <taxon>Naviculales</taxon>
        <taxon>Naviculaceae</taxon>
        <taxon>Fistulifera</taxon>
    </lineage>
</organism>
<evidence type="ECO:0000313" key="2">
    <source>
        <dbReference type="EMBL" id="GAX20728.1"/>
    </source>
</evidence>
<reference evidence="2 3" key="1">
    <citation type="journal article" date="2015" name="Plant Cell">
        <title>Oil accumulation by the oleaginous diatom Fistulifera solaris as revealed by the genome and transcriptome.</title>
        <authorList>
            <person name="Tanaka T."/>
            <person name="Maeda Y."/>
            <person name="Veluchamy A."/>
            <person name="Tanaka M."/>
            <person name="Abida H."/>
            <person name="Marechal E."/>
            <person name="Bowler C."/>
            <person name="Muto M."/>
            <person name="Sunaga Y."/>
            <person name="Tanaka M."/>
            <person name="Yoshino T."/>
            <person name="Taniguchi T."/>
            <person name="Fukuda Y."/>
            <person name="Nemoto M."/>
            <person name="Matsumoto M."/>
            <person name="Wong P.S."/>
            <person name="Aburatani S."/>
            <person name="Fujibuchi W."/>
        </authorList>
    </citation>
    <scope>NUCLEOTIDE SEQUENCE [LARGE SCALE GENOMIC DNA]</scope>
    <source>
        <strain evidence="2 3">JPCC DA0580</strain>
    </source>
</reference>
<evidence type="ECO:0000256" key="1">
    <source>
        <dbReference type="SAM" id="SignalP"/>
    </source>
</evidence>
<proteinExistence type="predicted"/>
<keyword evidence="1" id="KW-0732">Signal</keyword>
<name>A0A1Z5K433_FISSO</name>
<gene>
    <name evidence="2" type="ORF">FisN_7Hu038</name>
</gene>
<dbReference type="AlphaFoldDB" id="A0A1Z5K433"/>
<dbReference type="Proteomes" id="UP000198406">
    <property type="component" value="Unassembled WGS sequence"/>
</dbReference>
<keyword evidence="3" id="KW-1185">Reference proteome</keyword>
<feature type="signal peptide" evidence="1">
    <location>
        <begin position="1"/>
        <end position="21"/>
    </location>
</feature>
<protein>
    <submittedName>
        <fullName evidence="2">Uncharacterized protein</fullName>
    </submittedName>
</protein>
<comment type="caution">
    <text evidence="2">The sequence shown here is derived from an EMBL/GenBank/DDBJ whole genome shotgun (WGS) entry which is preliminary data.</text>
</comment>
<accession>A0A1Z5K433</accession>
<evidence type="ECO:0000313" key="3">
    <source>
        <dbReference type="Proteomes" id="UP000198406"/>
    </source>
</evidence>
<feature type="chain" id="PRO_5012148042" evidence="1">
    <location>
        <begin position="22"/>
        <end position="214"/>
    </location>
</feature>